<dbReference type="STRING" id="498761.HM1_1207"/>
<proteinExistence type="predicted"/>
<dbReference type="AlphaFoldDB" id="B0TH42"/>
<evidence type="ECO:0000313" key="1">
    <source>
        <dbReference type="EMBL" id="ABZ83367.1"/>
    </source>
</evidence>
<dbReference type="InterPro" id="IPR045527">
    <property type="entry name" value="DUF6470"/>
</dbReference>
<protein>
    <submittedName>
        <fullName evidence="1">Uncharacterized protein</fullName>
    </submittedName>
</protein>
<dbReference type="KEGG" id="hmo:HM1_1207"/>
<sequence>MAVMIPSGMSGFPGGFEPRIRQPRGVLTIDNTPVRASIGLKDPSVVAREQADQGRQAMLAFTGRIAAEGDRMARIENKGDPAVEAGLSAFDFRDNVEIRLTRLDPPIVRYEKQAPAIDWVMTSAGSLTGRIVNQLV</sequence>
<accession>B0TH42</accession>
<dbReference type="Pfam" id="PF20074">
    <property type="entry name" value="DUF6470"/>
    <property type="match status" value="1"/>
</dbReference>
<reference evidence="1 2" key="1">
    <citation type="journal article" date="2008" name="J. Bacteriol.">
        <title>The genome of Heliobacterium modesticaldum, a phototrophic representative of the Firmicutes containing the simplest photosynthetic apparatus.</title>
        <authorList>
            <person name="Sattley W.M."/>
            <person name="Madigan M.T."/>
            <person name="Swingley W.D."/>
            <person name="Cheung P.C."/>
            <person name="Clocksin K.M."/>
            <person name="Conrad A.L."/>
            <person name="Dejesa L.C."/>
            <person name="Honchak B.M."/>
            <person name="Jung D.O."/>
            <person name="Karbach L.E."/>
            <person name="Kurdoglu A."/>
            <person name="Lahiri S."/>
            <person name="Mastrian S.D."/>
            <person name="Page L.E."/>
            <person name="Taylor H.L."/>
            <person name="Wang Z.T."/>
            <person name="Raymond J."/>
            <person name="Chen M."/>
            <person name="Blankenship R.E."/>
            <person name="Touchman J.W."/>
        </authorList>
    </citation>
    <scope>NUCLEOTIDE SEQUENCE [LARGE SCALE GENOMIC DNA]</scope>
    <source>
        <strain evidence="2">ATCC 51547 / Ice1</strain>
    </source>
</reference>
<dbReference type="RefSeq" id="WP_012281899.1">
    <property type="nucleotide sequence ID" value="NC_010337.2"/>
</dbReference>
<gene>
    <name evidence="1" type="ORF">HM1_1207</name>
</gene>
<dbReference type="HOGENOM" id="CLU_1872592_0_0_9"/>
<name>B0TH42_HELMI</name>
<organism evidence="1 2">
    <name type="scientific">Heliobacterium modesticaldum (strain ATCC 51547 / Ice1)</name>
    <dbReference type="NCBI Taxonomy" id="498761"/>
    <lineage>
        <taxon>Bacteria</taxon>
        <taxon>Bacillati</taxon>
        <taxon>Bacillota</taxon>
        <taxon>Clostridia</taxon>
        <taxon>Eubacteriales</taxon>
        <taxon>Heliobacteriaceae</taxon>
        <taxon>Heliomicrobium</taxon>
    </lineage>
</organism>
<dbReference type="OrthoDB" id="1680451at2"/>
<dbReference type="Proteomes" id="UP000008550">
    <property type="component" value="Chromosome"/>
</dbReference>
<keyword evidence="2" id="KW-1185">Reference proteome</keyword>
<evidence type="ECO:0000313" key="2">
    <source>
        <dbReference type="Proteomes" id="UP000008550"/>
    </source>
</evidence>
<dbReference type="EMBL" id="CP000930">
    <property type="protein sequence ID" value="ABZ83367.1"/>
    <property type="molecule type" value="Genomic_DNA"/>
</dbReference>